<comment type="caution">
    <text evidence="3">The sequence shown here is derived from an EMBL/GenBank/DDBJ whole genome shotgun (WGS) entry which is preliminary data.</text>
</comment>
<name>A0ABR9HZA8_9PSEU</name>
<dbReference type="EMBL" id="JADBEG010000001">
    <property type="protein sequence ID" value="MBE1496251.1"/>
    <property type="molecule type" value="Genomic_DNA"/>
</dbReference>
<sequence>MSPGRRRQAIRDAARAAGLGEVVRIHRSHSGVAIGLWVLAGIGAVVAVIVTIILRYEQSTIWQWPLLAWSALVGLAVLVTHFGPVHGGRHWIAVAEGGVVVWQRDSGWTATWAETPQLNEDTMCGAGDLATSRLRRAPVGAWTARRITSLAALTLFGAAAVWFTAVPVARNYLVGDAPAKTDQLARLCDGGRAFGSTAAYEGAAPHPVVVFAEGTERYSSAPKGDPAAVQLVGCVVITGGREAGHCDYEDGYTTVDYRGQYRVDVVEAHTGRLVGSFPIEAGKARSGCGERLLVPASEADTKRRKDYDLPESENLGTHLSPFVGGVPR</sequence>
<protein>
    <submittedName>
        <fullName evidence="3">Uncharacterized protein</fullName>
    </submittedName>
</protein>
<evidence type="ECO:0000313" key="4">
    <source>
        <dbReference type="Proteomes" id="UP000631670"/>
    </source>
</evidence>
<feature type="transmembrane region" description="Helical" evidence="2">
    <location>
        <begin position="34"/>
        <end position="56"/>
    </location>
</feature>
<feature type="region of interest" description="Disordered" evidence="1">
    <location>
        <begin position="299"/>
        <end position="328"/>
    </location>
</feature>
<dbReference type="Proteomes" id="UP000631670">
    <property type="component" value="Unassembled WGS sequence"/>
</dbReference>
<evidence type="ECO:0000256" key="2">
    <source>
        <dbReference type="SAM" id="Phobius"/>
    </source>
</evidence>
<feature type="compositionally biased region" description="Basic and acidic residues" evidence="1">
    <location>
        <begin position="299"/>
        <end position="308"/>
    </location>
</feature>
<proteinExistence type="predicted"/>
<accession>A0ABR9HZA8</accession>
<keyword evidence="2" id="KW-1133">Transmembrane helix</keyword>
<gene>
    <name evidence="3" type="ORF">H4696_003351</name>
</gene>
<organism evidence="3 4">
    <name type="scientific">Amycolatopsis lexingtonensis</name>
    <dbReference type="NCBI Taxonomy" id="218822"/>
    <lineage>
        <taxon>Bacteria</taxon>
        <taxon>Bacillati</taxon>
        <taxon>Actinomycetota</taxon>
        <taxon>Actinomycetes</taxon>
        <taxon>Pseudonocardiales</taxon>
        <taxon>Pseudonocardiaceae</taxon>
        <taxon>Amycolatopsis</taxon>
    </lineage>
</organism>
<reference evidence="3 4" key="1">
    <citation type="submission" date="2020-10" db="EMBL/GenBank/DDBJ databases">
        <title>Sequencing the genomes of 1000 actinobacteria strains.</title>
        <authorList>
            <person name="Klenk H.-P."/>
        </authorList>
    </citation>
    <scope>NUCLEOTIDE SEQUENCE [LARGE SCALE GENOMIC DNA]</scope>
    <source>
        <strain evidence="3 4">DSM 44653</strain>
    </source>
</reference>
<keyword evidence="2" id="KW-0812">Transmembrane</keyword>
<dbReference type="RefSeq" id="WP_086865308.1">
    <property type="nucleotide sequence ID" value="NZ_JADBEG010000001.1"/>
</dbReference>
<feature type="transmembrane region" description="Helical" evidence="2">
    <location>
        <begin position="62"/>
        <end position="82"/>
    </location>
</feature>
<keyword evidence="4" id="KW-1185">Reference proteome</keyword>
<feature type="transmembrane region" description="Helical" evidence="2">
    <location>
        <begin position="143"/>
        <end position="163"/>
    </location>
</feature>
<evidence type="ECO:0000313" key="3">
    <source>
        <dbReference type="EMBL" id="MBE1496251.1"/>
    </source>
</evidence>
<evidence type="ECO:0000256" key="1">
    <source>
        <dbReference type="SAM" id="MobiDB-lite"/>
    </source>
</evidence>
<keyword evidence="2" id="KW-0472">Membrane</keyword>